<proteinExistence type="predicted"/>
<name>A0A9J6B3C2_SOLCO</name>
<evidence type="ECO:0000313" key="1">
    <source>
        <dbReference type="EMBL" id="KAG5631115.1"/>
    </source>
</evidence>
<dbReference type="Proteomes" id="UP000824120">
    <property type="component" value="Chromosome 1"/>
</dbReference>
<keyword evidence="2" id="KW-1185">Reference proteome</keyword>
<dbReference type="EMBL" id="JACXVP010000001">
    <property type="protein sequence ID" value="KAG5631115.1"/>
    <property type="molecule type" value="Genomic_DNA"/>
</dbReference>
<gene>
    <name evidence="1" type="ORF">H5410_002832</name>
</gene>
<protein>
    <submittedName>
        <fullName evidence="1">Uncharacterized protein</fullName>
    </submittedName>
</protein>
<accession>A0A9J6B3C2</accession>
<dbReference type="AlphaFoldDB" id="A0A9J6B3C2"/>
<evidence type="ECO:0000313" key="2">
    <source>
        <dbReference type="Proteomes" id="UP000824120"/>
    </source>
</evidence>
<sequence length="114" mass="13066">MDTTWQKGTKGQKSEEIKTKMAQGPLASHRLHGDAFCSSVFERERKDQVVHEMERSAILVSLQKACEHFRYFVDRLLFLQLPAPLNLWHLWNIDGLATAAEIDDPRKVSHPGQP</sequence>
<organism evidence="1 2">
    <name type="scientific">Solanum commersonii</name>
    <name type="common">Commerson's wild potato</name>
    <name type="synonym">Commerson's nightshade</name>
    <dbReference type="NCBI Taxonomy" id="4109"/>
    <lineage>
        <taxon>Eukaryota</taxon>
        <taxon>Viridiplantae</taxon>
        <taxon>Streptophyta</taxon>
        <taxon>Embryophyta</taxon>
        <taxon>Tracheophyta</taxon>
        <taxon>Spermatophyta</taxon>
        <taxon>Magnoliopsida</taxon>
        <taxon>eudicotyledons</taxon>
        <taxon>Gunneridae</taxon>
        <taxon>Pentapetalae</taxon>
        <taxon>asterids</taxon>
        <taxon>lamiids</taxon>
        <taxon>Solanales</taxon>
        <taxon>Solanaceae</taxon>
        <taxon>Solanoideae</taxon>
        <taxon>Solaneae</taxon>
        <taxon>Solanum</taxon>
    </lineage>
</organism>
<comment type="caution">
    <text evidence="1">The sequence shown here is derived from an EMBL/GenBank/DDBJ whole genome shotgun (WGS) entry which is preliminary data.</text>
</comment>
<reference evidence="1 2" key="1">
    <citation type="submission" date="2020-09" db="EMBL/GenBank/DDBJ databases">
        <title>De no assembly of potato wild relative species, Solanum commersonii.</title>
        <authorList>
            <person name="Cho K."/>
        </authorList>
    </citation>
    <scope>NUCLEOTIDE SEQUENCE [LARGE SCALE GENOMIC DNA]</scope>
    <source>
        <strain evidence="1">LZ3.2</strain>
        <tissue evidence="1">Leaf</tissue>
    </source>
</reference>